<evidence type="ECO:0000313" key="2">
    <source>
        <dbReference type="WBParaSite" id="scaffold4158_cov155.g7723"/>
    </source>
</evidence>
<sequence>MDVDVPLHIYVNETISVTITAENLNKNGEGKRMAVCFKGLSPSVCGDVGRDGVAGEIDFTRIELTEEKPVQQKQFFVRFLRPGLHNLTFELRNEEVLKGHGWHCRDGNIHVFDRIVKQISVTNRVDIEEHFRHIVVYQRQSLPPRTVTLEEVLGGEKSSTRATTDYSSQNYLTLRSTQDVISYSQQQPLKVDESQEEQDDDTTIIDTEQVKNHLITQIQINSGGLRIFSIGIEFSKFVASFPPALSTELIAASSPLSLNSDQFLQRVRNRSPTNLLSPSIAENLQTRRKRVDLDNSKEIDRPLQGYSLPNLLKELAQASYEFKSLRALIAGIENDGGFKESFWNNPIEKEWLEQRERRLGNLLSELLTFSDCQGKKLCAFGEFGKPNKPEERNLVLTSLATSLLCEQRTPDEYICAPIQFLAQSVLKIFNGEEEKEEIIAGLDAFAHFNDKKSKWLFLQALIVQVVLDCSAYACAGPLMNDQSSLAKEAWMKLHSSFYRSVDLSVDYDVKVIAALAYMSTPAISSIVLVNALALLAYTQNQSIYKFWRNEFNLEALSNWIIEQQDSNRQYENALDTFFATRALHQFAVVNAQRQMRQALTGTLDVLNLYWDHDLPFGIFVEPTVRQMELKSRGDSQLILGVKVQIEKRKRSRRDPSDGEPIVLSLEQKRIQAGFINQTVTIRCNSHILNSIQIEHGIFTGFSTYPYFVNILRGPAKFQVEPRISATAVHFVLTNLIKEVNVVYTIALIEPNGGYLPENLAPISISAMHHR</sequence>
<dbReference type="WBParaSite" id="scaffold4158_cov155.g7723">
    <property type="protein sequence ID" value="scaffold4158_cov155.g7723"/>
    <property type="gene ID" value="scaffold4158_cov155.g7723"/>
</dbReference>
<dbReference type="AlphaFoldDB" id="A0A915MHS8"/>
<dbReference type="Proteomes" id="UP000887561">
    <property type="component" value="Unplaced"/>
</dbReference>
<accession>A0A915MHS8</accession>
<name>A0A915MHS8_MELJA</name>
<protein>
    <submittedName>
        <fullName evidence="2">Uncharacterized protein</fullName>
    </submittedName>
</protein>
<evidence type="ECO:0000313" key="1">
    <source>
        <dbReference type="Proteomes" id="UP000887561"/>
    </source>
</evidence>
<organism evidence="1 2">
    <name type="scientific">Meloidogyne javanica</name>
    <name type="common">Root-knot nematode worm</name>
    <dbReference type="NCBI Taxonomy" id="6303"/>
    <lineage>
        <taxon>Eukaryota</taxon>
        <taxon>Metazoa</taxon>
        <taxon>Ecdysozoa</taxon>
        <taxon>Nematoda</taxon>
        <taxon>Chromadorea</taxon>
        <taxon>Rhabditida</taxon>
        <taxon>Tylenchina</taxon>
        <taxon>Tylenchomorpha</taxon>
        <taxon>Tylenchoidea</taxon>
        <taxon>Meloidogynidae</taxon>
        <taxon>Meloidogyninae</taxon>
        <taxon>Meloidogyne</taxon>
        <taxon>Meloidogyne incognita group</taxon>
    </lineage>
</organism>
<proteinExistence type="predicted"/>
<keyword evidence="1" id="KW-1185">Reference proteome</keyword>
<reference evidence="2" key="1">
    <citation type="submission" date="2022-11" db="UniProtKB">
        <authorList>
            <consortium name="WormBaseParasite"/>
        </authorList>
    </citation>
    <scope>IDENTIFICATION</scope>
</reference>